<comment type="caution">
    <text evidence="2">The sequence shown here is derived from an EMBL/GenBank/DDBJ whole genome shotgun (WGS) entry which is preliminary data.</text>
</comment>
<evidence type="ECO:0000313" key="3">
    <source>
        <dbReference type="Proteomes" id="UP000291822"/>
    </source>
</evidence>
<evidence type="ECO:0000256" key="1">
    <source>
        <dbReference type="SAM" id="Phobius"/>
    </source>
</evidence>
<keyword evidence="1" id="KW-0472">Membrane</keyword>
<proteinExistence type="predicted"/>
<protein>
    <submittedName>
        <fullName evidence="2">Uncharacterized protein</fullName>
    </submittedName>
</protein>
<sequence>MIHSRSRTTARHDGGLWYRQPVVWLGMGIFVATLAGCVWMIVLGSRHRDEAVETSRQVFGVPKSAHSAPQPHP</sequence>
<keyword evidence="1" id="KW-1133">Transmembrane helix</keyword>
<dbReference type="RefSeq" id="WP_131150144.1">
    <property type="nucleotide sequence ID" value="NZ_SJTG01000001.1"/>
</dbReference>
<evidence type="ECO:0000313" key="2">
    <source>
        <dbReference type="EMBL" id="TCI13072.1"/>
    </source>
</evidence>
<keyword evidence="3" id="KW-1185">Reference proteome</keyword>
<feature type="transmembrane region" description="Helical" evidence="1">
    <location>
        <begin position="21"/>
        <end position="42"/>
    </location>
</feature>
<organism evidence="2 3">
    <name type="scientific">Dyella soli</name>
    <dbReference type="NCBI Taxonomy" id="522319"/>
    <lineage>
        <taxon>Bacteria</taxon>
        <taxon>Pseudomonadati</taxon>
        <taxon>Pseudomonadota</taxon>
        <taxon>Gammaproteobacteria</taxon>
        <taxon>Lysobacterales</taxon>
        <taxon>Rhodanobacteraceae</taxon>
        <taxon>Dyella</taxon>
    </lineage>
</organism>
<gene>
    <name evidence="2" type="ORF">EZM97_07160</name>
</gene>
<dbReference type="Proteomes" id="UP000291822">
    <property type="component" value="Unassembled WGS sequence"/>
</dbReference>
<accession>A0A4R0YUS9</accession>
<reference evidence="2 3" key="1">
    <citation type="submission" date="2019-02" db="EMBL/GenBank/DDBJ databases">
        <title>Dyella amyloliquefaciens sp. nov., isolated from forest soil.</title>
        <authorList>
            <person name="Gao Z.-H."/>
            <person name="Qiu L.-H."/>
        </authorList>
    </citation>
    <scope>NUCLEOTIDE SEQUENCE [LARGE SCALE GENOMIC DNA]</scope>
    <source>
        <strain evidence="2 3">KACC 12747</strain>
    </source>
</reference>
<keyword evidence="1" id="KW-0812">Transmembrane</keyword>
<dbReference type="EMBL" id="SJTG01000001">
    <property type="protein sequence ID" value="TCI13072.1"/>
    <property type="molecule type" value="Genomic_DNA"/>
</dbReference>
<dbReference type="AlphaFoldDB" id="A0A4R0YUS9"/>
<name>A0A4R0YUS9_9GAMM</name>